<evidence type="ECO:0000256" key="2">
    <source>
        <dbReference type="ARBA" id="ARBA00022516"/>
    </source>
</evidence>
<feature type="transmembrane region" description="Helical" evidence="10">
    <location>
        <begin position="65"/>
        <end position="85"/>
    </location>
</feature>
<keyword evidence="5 10" id="KW-0276">Fatty acid metabolism</keyword>
<dbReference type="GO" id="GO:0005789">
    <property type="term" value="C:endoplasmic reticulum membrane"/>
    <property type="evidence" value="ECO:0007669"/>
    <property type="project" value="TreeGrafter"/>
</dbReference>
<keyword evidence="6 10" id="KW-1133">Transmembrane helix</keyword>
<comment type="caution">
    <text evidence="10">Lacks conserved residue(s) required for the propagation of feature annotation.</text>
</comment>
<accession>A0A448WNS5</accession>
<dbReference type="EMBL" id="CAAALY010028646">
    <property type="protein sequence ID" value="VEL16492.1"/>
    <property type="molecule type" value="Genomic_DNA"/>
</dbReference>
<evidence type="ECO:0000256" key="4">
    <source>
        <dbReference type="ARBA" id="ARBA00022692"/>
    </source>
</evidence>
<dbReference type="PANTHER" id="PTHR11157">
    <property type="entry name" value="FATTY ACID ACYL TRANSFERASE-RELATED"/>
    <property type="match status" value="1"/>
</dbReference>
<comment type="catalytic activity">
    <reaction evidence="10">
        <text>a very-long-chain acyl-CoA + malonyl-CoA + H(+) = a very-long-chain 3-oxoacyl-CoA + CO2 + CoA</text>
        <dbReference type="Rhea" id="RHEA:32727"/>
        <dbReference type="ChEBI" id="CHEBI:15378"/>
        <dbReference type="ChEBI" id="CHEBI:16526"/>
        <dbReference type="ChEBI" id="CHEBI:57287"/>
        <dbReference type="ChEBI" id="CHEBI:57384"/>
        <dbReference type="ChEBI" id="CHEBI:90725"/>
        <dbReference type="ChEBI" id="CHEBI:90736"/>
        <dbReference type="EC" id="2.3.1.199"/>
    </reaction>
</comment>
<keyword evidence="2 10" id="KW-0444">Lipid biosynthesis</keyword>
<keyword evidence="3 10" id="KW-0808">Transferase</keyword>
<dbReference type="GO" id="GO:0009922">
    <property type="term" value="F:fatty acid elongase activity"/>
    <property type="evidence" value="ECO:0007669"/>
    <property type="project" value="UniProtKB-EC"/>
</dbReference>
<keyword evidence="9 10" id="KW-0275">Fatty acid biosynthesis</keyword>
<dbReference type="GO" id="GO:0042761">
    <property type="term" value="P:very long-chain fatty acid biosynthetic process"/>
    <property type="evidence" value="ECO:0007669"/>
    <property type="project" value="TreeGrafter"/>
</dbReference>
<evidence type="ECO:0000256" key="10">
    <source>
        <dbReference type="RuleBase" id="RU361115"/>
    </source>
</evidence>
<comment type="similarity">
    <text evidence="10">Belongs to the ELO family.</text>
</comment>
<sequence length="150" mass="16989">MFPLLNSFIHVLMYTYYGLAAAGAYKYLWWKPYLTLAQMLQFVILILHQSQVFIYPDACDYPKTFPAAICLYSAIFLVLFSNFYIQAYWKQRRQPKLLAGKASEVRLQNGASSSSLANGHVGPCLDYKNGHVANVAPAGREKLGRLKKSQ</sequence>
<evidence type="ECO:0000313" key="11">
    <source>
        <dbReference type="EMBL" id="VEL16492.1"/>
    </source>
</evidence>
<protein>
    <recommendedName>
        <fullName evidence="10">Elongation of very long chain fatty acids protein</fullName>
        <ecNumber evidence="10">2.3.1.199</ecNumber>
    </recommendedName>
    <alternativeName>
        <fullName evidence="10">Very-long-chain 3-oxoacyl-CoA synthase</fullName>
    </alternativeName>
</protein>
<dbReference type="GO" id="GO:0034626">
    <property type="term" value="P:fatty acid elongation, polyunsaturated fatty acid"/>
    <property type="evidence" value="ECO:0007669"/>
    <property type="project" value="TreeGrafter"/>
</dbReference>
<dbReference type="AlphaFoldDB" id="A0A448WNS5"/>
<gene>
    <name evidence="11" type="ORF">PXEA_LOCUS9932</name>
</gene>
<proteinExistence type="inferred from homology"/>
<evidence type="ECO:0000313" key="12">
    <source>
        <dbReference type="Proteomes" id="UP000784294"/>
    </source>
</evidence>
<evidence type="ECO:0000256" key="7">
    <source>
        <dbReference type="ARBA" id="ARBA00023098"/>
    </source>
</evidence>
<comment type="caution">
    <text evidence="11">The sequence shown here is derived from an EMBL/GenBank/DDBJ whole genome shotgun (WGS) entry which is preliminary data.</text>
</comment>
<dbReference type="EC" id="2.3.1.199" evidence="10"/>
<dbReference type="GO" id="GO:0019367">
    <property type="term" value="P:fatty acid elongation, saturated fatty acid"/>
    <property type="evidence" value="ECO:0007669"/>
    <property type="project" value="TreeGrafter"/>
</dbReference>
<evidence type="ECO:0000256" key="9">
    <source>
        <dbReference type="ARBA" id="ARBA00023160"/>
    </source>
</evidence>
<evidence type="ECO:0000256" key="3">
    <source>
        <dbReference type="ARBA" id="ARBA00022679"/>
    </source>
</evidence>
<dbReference type="PANTHER" id="PTHR11157:SF69">
    <property type="entry name" value="ELONGATION OF VERY LONG CHAIN FATTY ACIDS PROTEIN 7"/>
    <property type="match status" value="1"/>
</dbReference>
<evidence type="ECO:0000256" key="6">
    <source>
        <dbReference type="ARBA" id="ARBA00022989"/>
    </source>
</evidence>
<keyword evidence="4 10" id="KW-0812">Transmembrane</keyword>
<feature type="transmembrane region" description="Helical" evidence="10">
    <location>
        <begin position="6"/>
        <end position="25"/>
    </location>
</feature>
<dbReference type="Pfam" id="PF01151">
    <property type="entry name" value="ELO"/>
    <property type="match status" value="1"/>
</dbReference>
<dbReference type="GO" id="GO:0030148">
    <property type="term" value="P:sphingolipid biosynthetic process"/>
    <property type="evidence" value="ECO:0007669"/>
    <property type="project" value="TreeGrafter"/>
</dbReference>
<dbReference type="Proteomes" id="UP000784294">
    <property type="component" value="Unassembled WGS sequence"/>
</dbReference>
<keyword evidence="8 10" id="KW-0472">Membrane</keyword>
<name>A0A448WNS5_9PLAT</name>
<dbReference type="OrthoDB" id="434092at2759"/>
<keyword evidence="12" id="KW-1185">Reference proteome</keyword>
<reference evidence="11" key="1">
    <citation type="submission" date="2018-11" db="EMBL/GenBank/DDBJ databases">
        <authorList>
            <consortium name="Pathogen Informatics"/>
        </authorList>
    </citation>
    <scope>NUCLEOTIDE SEQUENCE</scope>
</reference>
<organism evidence="11 12">
    <name type="scientific">Protopolystoma xenopodis</name>
    <dbReference type="NCBI Taxonomy" id="117903"/>
    <lineage>
        <taxon>Eukaryota</taxon>
        <taxon>Metazoa</taxon>
        <taxon>Spiralia</taxon>
        <taxon>Lophotrochozoa</taxon>
        <taxon>Platyhelminthes</taxon>
        <taxon>Monogenea</taxon>
        <taxon>Polyopisthocotylea</taxon>
        <taxon>Polystomatidea</taxon>
        <taxon>Polystomatidae</taxon>
        <taxon>Protopolystoma</taxon>
    </lineage>
</organism>
<evidence type="ECO:0000256" key="1">
    <source>
        <dbReference type="ARBA" id="ARBA00004141"/>
    </source>
</evidence>
<evidence type="ECO:0000256" key="5">
    <source>
        <dbReference type="ARBA" id="ARBA00022832"/>
    </source>
</evidence>
<evidence type="ECO:0000256" key="8">
    <source>
        <dbReference type="ARBA" id="ARBA00023136"/>
    </source>
</evidence>
<keyword evidence="7 10" id="KW-0443">Lipid metabolism</keyword>
<dbReference type="InterPro" id="IPR002076">
    <property type="entry name" value="ELO_fam"/>
</dbReference>
<comment type="subcellular location">
    <subcellularLocation>
        <location evidence="1">Membrane</location>
        <topology evidence="1">Multi-pass membrane protein</topology>
    </subcellularLocation>
</comment>
<dbReference type="GO" id="GO:0034625">
    <property type="term" value="P:fatty acid elongation, monounsaturated fatty acid"/>
    <property type="evidence" value="ECO:0007669"/>
    <property type="project" value="TreeGrafter"/>
</dbReference>